<organism evidence="2 3">
    <name type="scientific">Caballeronia udeis</name>
    <dbReference type="NCBI Taxonomy" id="1232866"/>
    <lineage>
        <taxon>Bacteria</taxon>
        <taxon>Pseudomonadati</taxon>
        <taxon>Pseudomonadota</taxon>
        <taxon>Betaproteobacteria</taxon>
        <taxon>Burkholderiales</taxon>
        <taxon>Burkholderiaceae</taxon>
        <taxon>Caballeronia</taxon>
    </lineage>
</organism>
<dbReference type="InterPro" id="IPR025161">
    <property type="entry name" value="IS402-like_dom"/>
</dbReference>
<gene>
    <name evidence="2" type="ORF">ABH943_001929</name>
</gene>
<sequence length="146" mass="16030">MGTMFEDLIDDDFWALVEPLIPTRSVSERRGAGRPRAPDRAVFCGIVFVLRSGISWPLLPKNLGYGTGQICCRRLVEWQEEGVWPSLQRVLVDELQRRGNADVANAIVDSLSVRAVLSGNKSPGTLRAGNLAGKTSADRKRAALRV</sequence>
<proteinExistence type="predicted"/>
<dbReference type="RefSeq" id="WP_404605966.1">
    <property type="nucleotide sequence ID" value="NZ_JBIYDN010000004.1"/>
</dbReference>
<evidence type="ECO:0000313" key="2">
    <source>
        <dbReference type="EMBL" id="MFK4441914.1"/>
    </source>
</evidence>
<keyword evidence="3" id="KW-1185">Reference proteome</keyword>
<accession>A0ABW8MEZ3</accession>
<dbReference type="InterPro" id="IPR052909">
    <property type="entry name" value="Transposase_6_like"/>
</dbReference>
<dbReference type="PANTHER" id="PTHR46637">
    <property type="entry name" value="TIS1421-TRANSPOSASE PROTEIN A"/>
    <property type="match status" value="1"/>
</dbReference>
<comment type="caution">
    <text evidence="2">The sequence shown here is derived from an EMBL/GenBank/DDBJ whole genome shotgun (WGS) entry which is preliminary data.</text>
</comment>
<evidence type="ECO:0000313" key="3">
    <source>
        <dbReference type="Proteomes" id="UP001620514"/>
    </source>
</evidence>
<evidence type="ECO:0000259" key="1">
    <source>
        <dbReference type="Pfam" id="PF13340"/>
    </source>
</evidence>
<dbReference type="Proteomes" id="UP001620514">
    <property type="component" value="Unassembled WGS sequence"/>
</dbReference>
<dbReference type="PANTHER" id="PTHR46637:SF1">
    <property type="entry name" value="BLL5188 PROTEIN"/>
    <property type="match status" value="1"/>
</dbReference>
<dbReference type="EMBL" id="JBIYDN010000004">
    <property type="protein sequence ID" value="MFK4441914.1"/>
    <property type="molecule type" value="Genomic_DNA"/>
</dbReference>
<reference evidence="2 3" key="1">
    <citation type="submission" date="2024-11" db="EMBL/GenBank/DDBJ databases">
        <title>Using genomics to understand microbial adaptation to soil warming.</title>
        <authorList>
            <person name="Deangelis K.M. PhD."/>
        </authorList>
    </citation>
    <scope>NUCLEOTIDE SEQUENCE [LARGE SCALE GENOMIC DNA]</scope>
    <source>
        <strain evidence="2 3">GAS97</strain>
    </source>
</reference>
<name>A0ABW8MEZ3_9BURK</name>
<protein>
    <submittedName>
        <fullName evidence="2">Transposase</fullName>
    </submittedName>
</protein>
<feature type="domain" description="Insertion element IS402-like" evidence="1">
    <location>
        <begin position="10"/>
        <end position="86"/>
    </location>
</feature>
<dbReference type="Pfam" id="PF13340">
    <property type="entry name" value="DUF4096"/>
    <property type="match status" value="1"/>
</dbReference>